<keyword evidence="3" id="KW-1185">Reference proteome</keyword>
<dbReference type="AlphaFoldDB" id="H6RSM3"/>
<protein>
    <submittedName>
        <fullName evidence="2">Uncharacterized protein</fullName>
    </submittedName>
</protein>
<reference evidence="3" key="2">
    <citation type="submission" date="2012-02" db="EMBL/GenBank/DDBJ databases">
        <title>Complete genome sequence of Blastococcus saxobsidens strain DD2.</title>
        <authorList>
            <person name="Genoscope."/>
        </authorList>
    </citation>
    <scope>NUCLEOTIDE SEQUENCE [LARGE SCALE GENOMIC DNA]</scope>
    <source>
        <strain evidence="3">DD2</strain>
    </source>
</reference>
<evidence type="ECO:0000313" key="3">
    <source>
        <dbReference type="Proteomes" id="UP000007517"/>
    </source>
</evidence>
<dbReference type="STRING" id="1146883.BLASA_0821"/>
<dbReference type="OrthoDB" id="3700292at2"/>
<evidence type="ECO:0000313" key="2">
    <source>
        <dbReference type="EMBL" id="CCG01774.1"/>
    </source>
</evidence>
<evidence type="ECO:0000256" key="1">
    <source>
        <dbReference type="SAM" id="MobiDB-lite"/>
    </source>
</evidence>
<proteinExistence type="predicted"/>
<feature type="compositionally biased region" description="Low complexity" evidence="1">
    <location>
        <begin position="80"/>
        <end position="143"/>
    </location>
</feature>
<accession>H6RSM3</accession>
<feature type="compositionally biased region" description="Low complexity" evidence="1">
    <location>
        <begin position="223"/>
        <end position="236"/>
    </location>
</feature>
<feature type="compositionally biased region" description="Low complexity" evidence="1">
    <location>
        <begin position="665"/>
        <end position="677"/>
    </location>
</feature>
<dbReference type="eggNOG" id="COG3064">
    <property type="taxonomic scope" value="Bacteria"/>
</dbReference>
<reference evidence="2 3" key="1">
    <citation type="journal article" date="2012" name="J. Bacteriol.">
        <title>Genome Sequence of Blastococcus saxobsidens DD2, a Stone-Inhabiting Bacterium.</title>
        <authorList>
            <person name="Chouaia B."/>
            <person name="Crotti E."/>
            <person name="Brusetti L."/>
            <person name="Daffonchio D."/>
            <person name="Essoussi I."/>
            <person name="Nouioui I."/>
            <person name="Sbissi I."/>
            <person name="Ghodhbane-Gtari F."/>
            <person name="Gtari M."/>
            <person name="Vacherie B."/>
            <person name="Barbe V."/>
            <person name="Medigue C."/>
            <person name="Gury J."/>
            <person name="Pujic P."/>
            <person name="Normand P."/>
        </authorList>
    </citation>
    <scope>NUCLEOTIDE SEQUENCE [LARGE SCALE GENOMIC DNA]</scope>
    <source>
        <strain evidence="2 3">DD2</strain>
    </source>
</reference>
<dbReference type="KEGG" id="bsd:BLASA_0821"/>
<name>H6RSM3_BLASD</name>
<dbReference type="EMBL" id="FO117623">
    <property type="protein sequence ID" value="CCG01774.1"/>
    <property type="molecule type" value="Genomic_DNA"/>
</dbReference>
<organism evidence="2 3">
    <name type="scientific">Blastococcus saxobsidens (strain DD2)</name>
    <dbReference type="NCBI Taxonomy" id="1146883"/>
    <lineage>
        <taxon>Bacteria</taxon>
        <taxon>Bacillati</taxon>
        <taxon>Actinomycetota</taxon>
        <taxon>Actinomycetes</taxon>
        <taxon>Geodermatophilales</taxon>
        <taxon>Geodermatophilaceae</taxon>
        <taxon>Blastococcus</taxon>
    </lineage>
</organism>
<feature type="region of interest" description="Disordered" evidence="1">
    <location>
        <begin position="647"/>
        <end position="698"/>
    </location>
</feature>
<feature type="compositionally biased region" description="Pro residues" evidence="1">
    <location>
        <begin position="655"/>
        <end position="664"/>
    </location>
</feature>
<dbReference type="HOGENOM" id="CLU_304351_0_0_11"/>
<sequence length="976" mass="99606">MPLRSVEAATRDDAIAAAREQFGPHARVVGVRRVRSGGVLGFFATERYIAEVAPDQFVRPGVPARASDQGPATPASSYDSPLASASPARARSAAPARNGAAAWAAEAAQAGSAAPSSGDPGPNPAAWDVPARTAPARPAAARPAVDDDRLDELAGLLGATPAATPRTTAPTVAPSTPAAGSDDRGSFPRAVFPKATREAPRAASRADQAPAVAPPPSGARGEAPATAPSPFTAALARMVSSDREVRQAVAEALEEPVEPAQPLRAERAAVKSTAEVPDGPARRPSLAAAIRSADPSMRSKAVHQEETPVRDQATTPPSTTTSHGSALPTWADISEVTAPAPSTRQEEVAEALRVALAQGHSDEALAGILRKMLAGDSPQQALTEPAVEPVIEPVAEFLPAPEPAADFVPAAEPLSAAPFSAEPYAAQHFSVESFAAEPAAAEPAAAEPAAADVWATPVAAAEPEPLVSTVTAPAYPLFDAPAGDADPGWLTPVTQSPLWGEPATADAGLEPAVDAPIWAEAVQSHLSRPALPELFASPADEELVGQAPPVAQTPAPAESPAPLVEDSAEPSPAVAPQDVAEEAAEVAAEVVDEVVAEVAAEVVAEVAAEVSEMAPMLARTASDPAPMSMSLDATTVMPRISLLPSLAGSHGRGLPPVPPSPTRPAVPSSRSSAPAAPKDTVQGTAIAPDPTPETPAPEAVAPVIRTLATVTRLPVGPLMAGEEFPELEDLPAEEPVATAPAAPAPAAPAAPATPGDVVTRLVELGVPRDLLGEDAAERIAAEGTYAALTAALAARLPEAPSMPSGAGDVLFIVGPGVETLRAARALAASLRLDPERVQWATRGDLAGLAPKGSRMTTIDAAIDRRQEAAGAGTVTIVAVDAPLRSDVYWMAQMLAIWSPVAVWAVVEATRKPEDVELWLEGLARVDALAVQDTDLSTDPAAVLQRLTVPVALLDGVRATPHRWASLLCERLDSPQA</sequence>
<feature type="region of interest" description="Disordered" evidence="1">
    <location>
        <begin position="61"/>
        <end position="330"/>
    </location>
</feature>
<feature type="compositionally biased region" description="Low complexity" evidence="1">
    <location>
        <begin position="153"/>
        <end position="179"/>
    </location>
</feature>
<dbReference type="RefSeq" id="WP_014374680.1">
    <property type="nucleotide sequence ID" value="NC_016943.1"/>
</dbReference>
<gene>
    <name evidence="2" type="ordered locus">BLASA_0821</name>
</gene>
<dbReference type="Proteomes" id="UP000007517">
    <property type="component" value="Chromosome"/>
</dbReference>
<feature type="region of interest" description="Disordered" evidence="1">
    <location>
        <begin position="549"/>
        <end position="579"/>
    </location>
</feature>